<dbReference type="EMBL" id="AMRA01000102">
    <property type="protein sequence ID" value="EKF22304.1"/>
    <property type="molecule type" value="Genomic_DNA"/>
</dbReference>
<dbReference type="Proteomes" id="UP000006265">
    <property type="component" value="Unassembled WGS sequence"/>
</dbReference>
<evidence type="ECO:0000313" key="2">
    <source>
        <dbReference type="Proteomes" id="UP000006265"/>
    </source>
</evidence>
<dbReference type="AlphaFoldDB" id="K5BJ11"/>
<reference evidence="1 2" key="1">
    <citation type="journal article" date="2012" name="J. Bacteriol.">
        <title>Genome sequence of Mycobacterium hassiacum DSM 44199, a rare source of heat-stable mycobacterial proteins.</title>
        <authorList>
            <person name="Tiago I."/>
            <person name="Maranha A."/>
            <person name="Mendes V."/>
            <person name="Alarico S."/>
            <person name="Moynihan P.J."/>
            <person name="Clarke A.J."/>
            <person name="Macedo-Ribeiro S."/>
            <person name="Pereira P.J."/>
            <person name="Empadinhas N."/>
        </authorList>
    </citation>
    <scope>NUCLEOTIDE SEQUENCE [LARGE SCALE GENOMIC DNA]</scope>
    <source>
        <strain evidence="2">DSM 44199 / CIP 105218 / JCM 12690 / 3849</strain>
    </source>
</reference>
<accession>K5BJ11</accession>
<keyword evidence="2" id="KW-1185">Reference proteome</keyword>
<sequence>MRSTTSTPRRACRSWHPELDGIPCIGASANACFALAESQGLGTPEVVPRTSISASP</sequence>
<protein>
    <submittedName>
        <fullName evidence="1">Uncharacterized protein</fullName>
    </submittedName>
</protein>
<comment type="caution">
    <text evidence="1">The sequence shown here is derived from an EMBL/GenBank/DDBJ whole genome shotgun (WGS) entry which is preliminary data.</text>
</comment>
<name>K5BJ11_MYCHD</name>
<evidence type="ECO:0000313" key="1">
    <source>
        <dbReference type="EMBL" id="EKF22304.1"/>
    </source>
</evidence>
<proteinExistence type="predicted"/>
<organism evidence="1 2">
    <name type="scientific">Mycolicibacterium hassiacum (strain DSM 44199 / CIP 105218 / JCM 12690 / 3849)</name>
    <name type="common">Mycobacterium hassiacum</name>
    <dbReference type="NCBI Taxonomy" id="1122247"/>
    <lineage>
        <taxon>Bacteria</taxon>
        <taxon>Bacillati</taxon>
        <taxon>Actinomycetota</taxon>
        <taxon>Actinomycetes</taxon>
        <taxon>Mycobacteriales</taxon>
        <taxon>Mycobacteriaceae</taxon>
        <taxon>Mycolicibacterium</taxon>
    </lineage>
</organism>
<dbReference type="RefSeq" id="WP_005630403.1">
    <property type="nucleotide sequence ID" value="NZ_AMRA01000102.1"/>
</dbReference>
<gene>
    <name evidence="1" type="ORF">C731_3796</name>
</gene>